<keyword evidence="1" id="KW-0542">Nucleomorph</keyword>
<dbReference type="PIR" id="C90097">
    <property type="entry name" value="C90097"/>
</dbReference>
<evidence type="ECO:0000313" key="2">
    <source>
        <dbReference type="Proteomes" id="UP000242167"/>
    </source>
</evidence>
<protein>
    <submittedName>
        <fullName evidence="1">Uncharacterized protein</fullName>
    </submittedName>
</protein>
<dbReference type="AlphaFoldDB" id="Q98RP1"/>
<sequence>MISRLSNSKILENFKRSLFKNNITRSFDKKNIQIKSNLIFCRYFGLILKIKILTKIYLNILEFNNVQFKIKVRNIKKFFKFLVNF</sequence>
<dbReference type="GeneID" id="857393"/>
<proteinExistence type="predicted"/>
<dbReference type="EMBL" id="AF165818">
    <property type="protein sequence ID" value="AAK39906.1"/>
    <property type="molecule type" value="Genomic_DNA"/>
</dbReference>
<accession>Q98RP1</accession>
<geneLocation type="nucleomorph" evidence="1"/>
<dbReference type="Proteomes" id="UP000242167">
    <property type="component" value="Nucleomorph 1"/>
</dbReference>
<organism evidence="1 2">
    <name type="scientific">Guillardia theta</name>
    <name type="common">Cryptophyte</name>
    <name type="synonym">Cryptomonas phi</name>
    <dbReference type="NCBI Taxonomy" id="55529"/>
    <lineage>
        <taxon>Eukaryota</taxon>
        <taxon>Cryptophyceae</taxon>
        <taxon>Pyrenomonadales</taxon>
        <taxon>Geminigeraceae</taxon>
        <taxon>Guillardia</taxon>
    </lineage>
</organism>
<dbReference type="RefSeq" id="XP_001713611.1">
    <property type="nucleotide sequence ID" value="XM_001713559.1"/>
</dbReference>
<gene>
    <name evidence="1" type="primary">orf85</name>
</gene>
<evidence type="ECO:0000313" key="1">
    <source>
        <dbReference type="EMBL" id="AAK39906.1"/>
    </source>
</evidence>
<reference evidence="1 2" key="1">
    <citation type="journal article" date="2001" name="Nature">
        <title>The highly reduced genome of an enslaved algal nucleus.</title>
        <authorList>
            <person name="Douglas S."/>
            <person name="Zauner S."/>
            <person name="Fraunholz M."/>
            <person name="Beaton M."/>
            <person name="Penny S."/>
            <person name="Deng L."/>
            <person name="Wu X."/>
            <person name="Reith M."/>
            <person name="Cavalier-Smith T."/>
            <person name="Maier U."/>
        </authorList>
    </citation>
    <scope>NUCLEOTIDE SEQUENCE [LARGE SCALE GENOMIC DNA]</scope>
</reference>
<name>Q98RP1_GUITH</name>